<dbReference type="InterPro" id="IPR027417">
    <property type="entry name" value="P-loop_NTPase"/>
</dbReference>
<feature type="region of interest" description="Disordered" evidence="5">
    <location>
        <begin position="229"/>
        <end position="249"/>
    </location>
</feature>
<dbReference type="NCBIfam" id="TIGR00231">
    <property type="entry name" value="small_GTP"/>
    <property type="match status" value="1"/>
</dbReference>
<dbReference type="InterPro" id="IPR006689">
    <property type="entry name" value="Small_GTPase_ARF/SAR"/>
</dbReference>
<evidence type="ECO:0000256" key="2">
    <source>
        <dbReference type="ARBA" id="ARBA00023134"/>
    </source>
</evidence>
<dbReference type="Pfam" id="PF00025">
    <property type="entry name" value="Arf"/>
    <property type="match status" value="1"/>
</dbReference>
<dbReference type="PRINTS" id="PR00328">
    <property type="entry name" value="SAR1GTPBP"/>
</dbReference>
<dbReference type="SMART" id="SM00177">
    <property type="entry name" value="ARF"/>
    <property type="match status" value="1"/>
</dbReference>
<dbReference type="GO" id="GO:0060170">
    <property type="term" value="C:ciliary membrane"/>
    <property type="evidence" value="ECO:0007669"/>
    <property type="project" value="TreeGrafter"/>
</dbReference>
<dbReference type="Gene3D" id="3.40.50.300">
    <property type="entry name" value="P-loop containing nucleotide triphosphate hydrolases"/>
    <property type="match status" value="1"/>
</dbReference>
<keyword evidence="7" id="KW-1185">Reference proteome</keyword>
<evidence type="ECO:0000313" key="6">
    <source>
        <dbReference type="EMBL" id="CAH0387456.1"/>
    </source>
</evidence>
<keyword evidence="2 3" id="KW-0342">GTP-binding</keyword>
<dbReference type="PANTHER" id="PTHR46090">
    <property type="entry name" value="ADP-RIBOSYLATION FACTOR-LIKE PROTEIN 13B"/>
    <property type="match status" value="1"/>
</dbReference>
<dbReference type="GO" id="GO:0005525">
    <property type="term" value="F:GTP binding"/>
    <property type="evidence" value="ECO:0007669"/>
    <property type="project" value="UniProtKB-KW"/>
</dbReference>
<proteinExistence type="predicted"/>
<keyword evidence="1 3" id="KW-0547">Nucleotide-binding</keyword>
<dbReference type="InterPro" id="IPR005225">
    <property type="entry name" value="Small_GTP-bd"/>
</dbReference>
<evidence type="ECO:0008006" key="8">
    <source>
        <dbReference type="Google" id="ProtNLM"/>
    </source>
</evidence>
<evidence type="ECO:0000256" key="4">
    <source>
        <dbReference type="PIRSR" id="PIRSR606689-2"/>
    </source>
</evidence>
<feature type="binding site" evidence="3">
    <location>
        <position position="76"/>
    </location>
    <ligand>
        <name>GTP</name>
        <dbReference type="ChEBI" id="CHEBI:37565"/>
    </ligand>
</feature>
<keyword evidence="4" id="KW-0460">Magnesium</keyword>
<dbReference type="GO" id="GO:0046872">
    <property type="term" value="F:metal ion binding"/>
    <property type="evidence" value="ECO:0007669"/>
    <property type="project" value="UniProtKB-KW"/>
</dbReference>
<evidence type="ECO:0000256" key="5">
    <source>
        <dbReference type="SAM" id="MobiDB-lite"/>
    </source>
</evidence>
<sequence>MGNCCQKFLALKIGNFRTTDYRNISILLIGLDNAGKTSIANGISGNLTNPVLPTVGFSSVSIKFKKYSVTLYDVGGGPQIRNIWSQYYGNVHGFIFIIDASDVARLNECKEVFLNMIWHDKVFGKPILIYLNKQDKEGTMHEFDITEHMDVEKLVNLRQCPTKVEICSALPREQISGCRHNYIPDPSLISGFRWLVSFILLHYKHLNDQVLNAERQQLEDAERRRNEWRQNIKDRGTTRSNDSSKEVNFKNPFRPISEFFKESDDTKVIKNGSVGKASSSKNSHLQRVNAVVERNGILPPVDPANSSNFLLNTENKNSHLTIPSTEDKDDLDVFYAKALQPTDDVVSNSPDLSVFTISGRDVPSDSTVEMQPDERMHSAKDSDYILNKSGRALFPFRRVNKTAPAPLDTLSAKRNSSTEPQRGNEDNLSKNQNILTTCQLELAPIISRQAETNLDHRIPGETVEIHSRVKGIFTRNKPITSSTECILTDSDSADVVM</sequence>
<evidence type="ECO:0000313" key="7">
    <source>
        <dbReference type="Proteomes" id="UP001152759"/>
    </source>
</evidence>
<dbReference type="PANTHER" id="PTHR46090:SF2">
    <property type="entry name" value="ADP-RIBOSYLATION FACTOR-LIKE PROTEIN 13B"/>
    <property type="match status" value="1"/>
</dbReference>
<dbReference type="Proteomes" id="UP001152759">
    <property type="component" value="Chromosome 3"/>
</dbReference>
<dbReference type="GO" id="GO:1905515">
    <property type="term" value="P:non-motile cilium assembly"/>
    <property type="evidence" value="ECO:0007669"/>
    <property type="project" value="TreeGrafter"/>
</dbReference>
<reference evidence="6" key="1">
    <citation type="submission" date="2021-12" db="EMBL/GenBank/DDBJ databases">
        <authorList>
            <person name="King R."/>
        </authorList>
    </citation>
    <scope>NUCLEOTIDE SEQUENCE</scope>
</reference>
<feature type="binding site" evidence="4">
    <location>
        <position position="54"/>
    </location>
    <ligand>
        <name>Mg(2+)</name>
        <dbReference type="ChEBI" id="CHEBI:18420"/>
    </ligand>
</feature>
<dbReference type="SUPFAM" id="SSF52540">
    <property type="entry name" value="P-loop containing nucleoside triphosphate hydrolases"/>
    <property type="match status" value="1"/>
</dbReference>
<gene>
    <name evidence="6" type="ORF">BEMITA_LOCUS6472</name>
</gene>
<dbReference type="GO" id="GO:0016192">
    <property type="term" value="P:vesicle-mediated transport"/>
    <property type="evidence" value="ECO:0007669"/>
    <property type="project" value="UniProtKB-ARBA"/>
</dbReference>
<name>A0A9P0F132_BEMTA</name>
<feature type="region of interest" description="Disordered" evidence="5">
    <location>
        <begin position="405"/>
        <end position="430"/>
    </location>
</feature>
<dbReference type="GO" id="GO:0097730">
    <property type="term" value="C:non-motile cilium"/>
    <property type="evidence" value="ECO:0007669"/>
    <property type="project" value="TreeGrafter"/>
</dbReference>
<evidence type="ECO:0000256" key="3">
    <source>
        <dbReference type="PIRSR" id="PIRSR606689-1"/>
    </source>
</evidence>
<dbReference type="AlphaFoldDB" id="A0A9P0F132"/>
<dbReference type="GO" id="GO:0097500">
    <property type="term" value="P:receptor localization to non-motile cilium"/>
    <property type="evidence" value="ECO:0007669"/>
    <property type="project" value="TreeGrafter"/>
</dbReference>
<feature type="compositionally biased region" description="Basic and acidic residues" evidence="5">
    <location>
        <begin position="229"/>
        <end position="248"/>
    </location>
</feature>
<protein>
    <recommendedName>
        <fullName evidence="8">ADP-ribosylation factor-like protein 13B</fullName>
    </recommendedName>
</protein>
<keyword evidence="4" id="KW-0479">Metal-binding</keyword>
<organism evidence="6 7">
    <name type="scientific">Bemisia tabaci</name>
    <name type="common">Sweetpotato whitefly</name>
    <name type="synonym">Aleurodes tabaci</name>
    <dbReference type="NCBI Taxonomy" id="7038"/>
    <lineage>
        <taxon>Eukaryota</taxon>
        <taxon>Metazoa</taxon>
        <taxon>Ecdysozoa</taxon>
        <taxon>Arthropoda</taxon>
        <taxon>Hexapoda</taxon>
        <taxon>Insecta</taxon>
        <taxon>Pterygota</taxon>
        <taxon>Neoptera</taxon>
        <taxon>Paraneoptera</taxon>
        <taxon>Hemiptera</taxon>
        <taxon>Sternorrhyncha</taxon>
        <taxon>Aleyrodoidea</taxon>
        <taxon>Aleyrodidae</taxon>
        <taxon>Aleyrodinae</taxon>
        <taxon>Bemisia</taxon>
    </lineage>
</organism>
<feature type="binding site" evidence="4">
    <location>
        <position position="37"/>
    </location>
    <ligand>
        <name>Mg(2+)</name>
        <dbReference type="ChEBI" id="CHEBI:18420"/>
    </ligand>
</feature>
<dbReference type="PROSITE" id="PS51417">
    <property type="entry name" value="ARF"/>
    <property type="match status" value="1"/>
</dbReference>
<feature type="compositionally biased region" description="Polar residues" evidence="5">
    <location>
        <begin position="412"/>
        <end position="421"/>
    </location>
</feature>
<feature type="binding site" evidence="3">
    <location>
        <begin position="30"/>
        <end position="37"/>
    </location>
    <ligand>
        <name>GTP</name>
        <dbReference type="ChEBI" id="CHEBI:37565"/>
    </ligand>
</feature>
<feature type="binding site" evidence="3">
    <location>
        <begin position="132"/>
        <end position="135"/>
    </location>
    <ligand>
        <name>GTP</name>
        <dbReference type="ChEBI" id="CHEBI:37565"/>
    </ligand>
</feature>
<dbReference type="GO" id="GO:0003924">
    <property type="term" value="F:GTPase activity"/>
    <property type="evidence" value="ECO:0007669"/>
    <property type="project" value="InterPro"/>
</dbReference>
<dbReference type="InterPro" id="IPR051995">
    <property type="entry name" value="Ciliary_GTPase"/>
</dbReference>
<accession>A0A9P0F132</accession>
<dbReference type="SMART" id="SM00178">
    <property type="entry name" value="SAR"/>
    <property type="match status" value="1"/>
</dbReference>
<dbReference type="EMBL" id="OU963864">
    <property type="protein sequence ID" value="CAH0387456.1"/>
    <property type="molecule type" value="Genomic_DNA"/>
</dbReference>
<dbReference type="GO" id="GO:0051649">
    <property type="term" value="P:establishment of localization in cell"/>
    <property type="evidence" value="ECO:0007669"/>
    <property type="project" value="UniProtKB-ARBA"/>
</dbReference>
<evidence type="ECO:0000256" key="1">
    <source>
        <dbReference type="ARBA" id="ARBA00022741"/>
    </source>
</evidence>